<dbReference type="AlphaFoldDB" id="A0A4Q9NQC0"/>
<evidence type="ECO:0000313" key="2">
    <source>
        <dbReference type="Proteomes" id="UP000292082"/>
    </source>
</evidence>
<accession>A0A4Q9NQC0</accession>
<name>A0A4Q9NQC0_9APHY</name>
<sequence>MRSHPEHSQCGDIASTLSVALILIEHLRPPHMMLDPPLTKPRRFMRHHKMARARSQRAAIPPLTLLPLRFRRHSGKALRMSSRPNSETLPRPPLLASSARLTADPFTKSIITFPESLEVRGLWADCLSTNRTAPVVRMDVEGRRRRNTLNA</sequence>
<dbReference type="EMBL" id="ML145147">
    <property type="protein sequence ID" value="TBU56717.1"/>
    <property type="molecule type" value="Genomic_DNA"/>
</dbReference>
<reference evidence="1 2" key="1">
    <citation type="submission" date="2019-01" db="EMBL/GenBank/DDBJ databases">
        <title>Draft genome sequences of three monokaryotic isolates of the white-rot basidiomycete fungus Dichomitus squalens.</title>
        <authorList>
            <consortium name="DOE Joint Genome Institute"/>
            <person name="Lopez S.C."/>
            <person name="Andreopoulos B."/>
            <person name="Pangilinan J."/>
            <person name="Lipzen A."/>
            <person name="Riley R."/>
            <person name="Ahrendt S."/>
            <person name="Ng V."/>
            <person name="Barry K."/>
            <person name="Daum C."/>
            <person name="Grigoriev I.V."/>
            <person name="Hilden K.S."/>
            <person name="Makela M.R."/>
            <person name="de Vries R.P."/>
        </authorList>
    </citation>
    <scope>NUCLEOTIDE SEQUENCE [LARGE SCALE GENOMIC DNA]</scope>
    <source>
        <strain evidence="1 2">CBS 464.89</strain>
    </source>
</reference>
<evidence type="ECO:0000313" key="1">
    <source>
        <dbReference type="EMBL" id="TBU56717.1"/>
    </source>
</evidence>
<dbReference type="Proteomes" id="UP000292082">
    <property type="component" value="Unassembled WGS sequence"/>
</dbReference>
<keyword evidence="2" id="KW-1185">Reference proteome</keyword>
<protein>
    <submittedName>
        <fullName evidence="1">Uncharacterized protein</fullName>
    </submittedName>
</protein>
<organism evidence="1 2">
    <name type="scientific">Dichomitus squalens</name>
    <dbReference type="NCBI Taxonomy" id="114155"/>
    <lineage>
        <taxon>Eukaryota</taxon>
        <taxon>Fungi</taxon>
        <taxon>Dikarya</taxon>
        <taxon>Basidiomycota</taxon>
        <taxon>Agaricomycotina</taxon>
        <taxon>Agaricomycetes</taxon>
        <taxon>Polyporales</taxon>
        <taxon>Polyporaceae</taxon>
        <taxon>Dichomitus</taxon>
    </lineage>
</organism>
<proteinExistence type="predicted"/>
<gene>
    <name evidence="1" type="ORF">BD310DRAFT_601313</name>
</gene>